<proteinExistence type="predicted"/>
<reference evidence="2 3" key="1">
    <citation type="submission" date="2014-06" db="EMBL/GenBank/DDBJ databases">
        <title>Functional and comparative genomic analyses of the Drosophila gut microbiota identify candidate symbiosis factors.</title>
        <authorList>
            <person name="Newell P.D."/>
            <person name="Chaston J.M."/>
            <person name="Douglas A.E."/>
        </authorList>
    </citation>
    <scope>NUCLEOTIDE SEQUENCE [LARGE SCALE GENOMIC DNA]</scope>
    <source>
        <strain evidence="2 3">DmCS_006</strain>
    </source>
</reference>
<feature type="transmembrane region" description="Helical" evidence="1">
    <location>
        <begin position="32"/>
        <end position="49"/>
    </location>
</feature>
<dbReference type="GeneID" id="89477079"/>
<feature type="transmembrane region" description="Helical" evidence="1">
    <location>
        <begin position="7"/>
        <end position="26"/>
    </location>
</feature>
<organism evidence="2 3">
    <name type="scientific">Acetobacter tropicalis</name>
    <dbReference type="NCBI Taxonomy" id="104102"/>
    <lineage>
        <taxon>Bacteria</taxon>
        <taxon>Pseudomonadati</taxon>
        <taxon>Pseudomonadota</taxon>
        <taxon>Alphaproteobacteria</taxon>
        <taxon>Acetobacterales</taxon>
        <taxon>Acetobacteraceae</taxon>
        <taxon>Acetobacter</taxon>
    </lineage>
</organism>
<accession>A0A094ZVN3</accession>
<dbReference type="Proteomes" id="UP000029448">
    <property type="component" value="Unassembled WGS sequence"/>
</dbReference>
<comment type="caution">
    <text evidence="2">The sequence shown here is derived from an EMBL/GenBank/DDBJ whole genome shotgun (WGS) entry which is preliminary data.</text>
</comment>
<keyword evidence="1" id="KW-0472">Membrane</keyword>
<name>A0A094ZVN3_9PROT</name>
<dbReference type="STRING" id="104102.AtDm6_0370"/>
<dbReference type="RefSeq" id="WP_035377634.1">
    <property type="nucleotide sequence ID" value="NZ_JACAOJ010000010.1"/>
</dbReference>
<keyword evidence="1" id="KW-1133">Transmembrane helix</keyword>
<evidence type="ECO:0000256" key="1">
    <source>
        <dbReference type="SAM" id="Phobius"/>
    </source>
</evidence>
<keyword evidence="1" id="KW-0812">Transmembrane</keyword>
<sequence length="63" mass="6687">MPLTLRLTCLIGIGVCTLLAFYAPHYHLTAEIVGGGMLLIALVATVILDETPPAPKKAKQEQA</sequence>
<dbReference type="AlphaFoldDB" id="A0A094ZVN3"/>
<keyword evidence="3" id="KW-1185">Reference proteome</keyword>
<dbReference type="EMBL" id="JOKM01000017">
    <property type="protein sequence ID" value="KGB26091.1"/>
    <property type="molecule type" value="Genomic_DNA"/>
</dbReference>
<dbReference type="PATRIC" id="fig|104102.7.peg.366"/>
<evidence type="ECO:0000313" key="3">
    <source>
        <dbReference type="Proteomes" id="UP000029448"/>
    </source>
</evidence>
<evidence type="ECO:0000313" key="2">
    <source>
        <dbReference type="EMBL" id="KGB26091.1"/>
    </source>
</evidence>
<protein>
    <submittedName>
        <fullName evidence="2">Uncharacterized protein</fullName>
    </submittedName>
</protein>
<gene>
    <name evidence="2" type="ORF">AtDm6_0370</name>
</gene>